<proteinExistence type="predicted"/>
<evidence type="ECO:0000313" key="3">
    <source>
        <dbReference type="Proteomes" id="UP000299102"/>
    </source>
</evidence>
<evidence type="ECO:0000313" key="2">
    <source>
        <dbReference type="EMBL" id="GBP04459.1"/>
    </source>
</evidence>
<organism evidence="2 3">
    <name type="scientific">Eumeta variegata</name>
    <name type="common">Bagworm moth</name>
    <name type="synonym">Eumeta japonica</name>
    <dbReference type="NCBI Taxonomy" id="151549"/>
    <lineage>
        <taxon>Eukaryota</taxon>
        <taxon>Metazoa</taxon>
        <taxon>Ecdysozoa</taxon>
        <taxon>Arthropoda</taxon>
        <taxon>Hexapoda</taxon>
        <taxon>Insecta</taxon>
        <taxon>Pterygota</taxon>
        <taxon>Neoptera</taxon>
        <taxon>Endopterygota</taxon>
        <taxon>Lepidoptera</taxon>
        <taxon>Glossata</taxon>
        <taxon>Ditrysia</taxon>
        <taxon>Tineoidea</taxon>
        <taxon>Psychidae</taxon>
        <taxon>Oiketicinae</taxon>
        <taxon>Eumeta</taxon>
    </lineage>
</organism>
<feature type="compositionally biased region" description="Basic residues" evidence="1">
    <location>
        <begin position="100"/>
        <end position="109"/>
    </location>
</feature>
<keyword evidence="3" id="KW-1185">Reference proteome</keyword>
<sequence>MNTRNTRGVTIALPASLKGMGVSNGRGIRIMRKKMGSGSPELSLTDETQKRSSTLTCRVPLTAIVTSARQPSASNVVYEARSQLLVQNRLRSPLSRQRHVLVQKEKTRKQSVPACKEKQISIEGADGDKERLFSASR</sequence>
<accession>A0A4C1SQN0</accession>
<gene>
    <name evidence="2" type="ORF">EVAR_3848_1</name>
</gene>
<evidence type="ECO:0000256" key="1">
    <source>
        <dbReference type="SAM" id="MobiDB-lite"/>
    </source>
</evidence>
<feature type="region of interest" description="Disordered" evidence="1">
    <location>
        <begin position="100"/>
        <end position="121"/>
    </location>
</feature>
<comment type="caution">
    <text evidence="2">The sequence shown here is derived from an EMBL/GenBank/DDBJ whole genome shotgun (WGS) entry which is preliminary data.</text>
</comment>
<dbReference type="EMBL" id="BGZK01000014">
    <property type="protein sequence ID" value="GBP04459.1"/>
    <property type="molecule type" value="Genomic_DNA"/>
</dbReference>
<name>A0A4C1SQN0_EUMVA</name>
<dbReference type="Proteomes" id="UP000299102">
    <property type="component" value="Unassembled WGS sequence"/>
</dbReference>
<reference evidence="2 3" key="1">
    <citation type="journal article" date="2019" name="Commun. Biol.">
        <title>The bagworm genome reveals a unique fibroin gene that provides high tensile strength.</title>
        <authorList>
            <person name="Kono N."/>
            <person name="Nakamura H."/>
            <person name="Ohtoshi R."/>
            <person name="Tomita M."/>
            <person name="Numata K."/>
            <person name="Arakawa K."/>
        </authorList>
    </citation>
    <scope>NUCLEOTIDE SEQUENCE [LARGE SCALE GENOMIC DNA]</scope>
</reference>
<dbReference type="AlphaFoldDB" id="A0A4C1SQN0"/>
<protein>
    <submittedName>
        <fullName evidence="2">Uncharacterized protein</fullName>
    </submittedName>
</protein>